<dbReference type="NCBIfam" id="NF045672">
    <property type="entry name" value="MCP_gp7_epsi_15"/>
    <property type="match status" value="1"/>
</dbReference>
<organism evidence="1 2">
    <name type="scientific">Bombella favorum</name>
    <dbReference type="NCBI Taxonomy" id="2039164"/>
    <lineage>
        <taxon>Bacteria</taxon>
        <taxon>Pseudomonadati</taxon>
        <taxon>Pseudomonadota</taxon>
        <taxon>Alphaproteobacteria</taxon>
        <taxon>Acetobacterales</taxon>
        <taxon>Acetobacteraceae</taxon>
        <taxon>Bombella</taxon>
    </lineage>
</organism>
<accession>A0ABR5ZL25</accession>
<name>A0ABR5ZL25_9PROT</name>
<proteinExistence type="predicted"/>
<evidence type="ECO:0000313" key="1">
    <source>
        <dbReference type="EMBL" id="MBA5725026.1"/>
    </source>
</evidence>
<comment type="caution">
    <text evidence="1">The sequence shown here is derived from an EMBL/GenBank/DDBJ whole genome shotgun (WGS) entry which is preliminary data.</text>
</comment>
<dbReference type="InterPro" id="IPR048813">
    <property type="entry name" value="GP7-like"/>
</dbReference>
<dbReference type="EMBL" id="NWUS01000001">
    <property type="protein sequence ID" value="MBA5725026.1"/>
    <property type="molecule type" value="Genomic_DNA"/>
</dbReference>
<evidence type="ECO:0008006" key="3">
    <source>
        <dbReference type="Google" id="ProtNLM"/>
    </source>
</evidence>
<dbReference type="Pfam" id="PF20911">
    <property type="entry name" value="GP7"/>
    <property type="match status" value="1"/>
</dbReference>
<dbReference type="Proteomes" id="UP001516390">
    <property type="component" value="Unassembled WGS sequence"/>
</dbReference>
<evidence type="ECO:0000313" key="2">
    <source>
        <dbReference type="Proteomes" id="UP001516390"/>
    </source>
</evidence>
<dbReference type="RefSeq" id="WP_182080994.1">
    <property type="nucleotide sequence ID" value="NZ_NWUS01000001.1"/>
</dbReference>
<reference evidence="1 2" key="1">
    <citation type="submission" date="2017-09" db="EMBL/GenBank/DDBJ databases">
        <authorList>
            <person name="Jakob F."/>
        </authorList>
    </citation>
    <scope>NUCLEOTIDE SEQUENCE [LARGE SCALE GENOMIC DNA]</scope>
    <source>
        <strain evidence="1 2">TMW 2.1880</strain>
    </source>
</reference>
<keyword evidence="2" id="KW-1185">Reference proteome</keyword>
<sequence>MSLNSSTFLTLADWAARRDPNGGIADTVNLLSQTNEILDDLIFKEGNLATGNKTTVRTGLPSATWRMLNYGVPRGKSTTAQVTDTCGMLETYSTIDKDLANLEGDVAAFRLSEDLAFLEGMNQQMARTLFYGNEQKDVAAFTGLSPRFNTLDTSKAPSAANVMDAGGRGSTNTSIWLCCWGPTSGFGIFPKGSVAGLQQKDVTTDAPILDENGNPYQAYQMHYKWDCGLTIRDWRYFVRIGNIDVSKLTGPDAANLIALMAAACFKPPTMPSSASNVQAATRATGGSPLSFGRPAFYVNRTIASALSIQAMNKTNVLLTQDQFDGKPVLRFRGIPIRVVDAIMNTEDTITGFAS</sequence>
<protein>
    <recommendedName>
        <fullName evidence="3">Major capsid protein</fullName>
    </recommendedName>
</protein>
<gene>
    <name evidence="1" type="ORF">CPA57_01870</name>
</gene>